<reference evidence="1 2" key="1">
    <citation type="submission" date="2018-08" db="EMBL/GenBank/DDBJ databases">
        <title>A genome reference for cultivated species of the human gut microbiota.</title>
        <authorList>
            <person name="Zou Y."/>
            <person name="Xue W."/>
            <person name="Luo G."/>
        </authorList>
    </citation>
    <scope>NUCLEOTIDE SEQUENCE [LARGE SCALE GENOMIC DNA]</scope>
    <source>
        <strain evidence="1 2">AF28-26</strain>
    </source>
</reference>
<dbReference type="Proteomes" id="UP000284751">
    <property type="component" value="Unassembled WGS sequence"/>
</dbReference>
<comment type="caution">
    <text evidence="1">The sequence shown here is derived from an EMBL/GenBank/DDBJ whole genome shotgun (WGS) entry which is preliminary data.</text>
</comment>
<gene>
    <name evidence="1" type="ORF">DWY99_06995</name>
</gene>
<proteinExistence type="predicted"/>
<dbReference type="AlphaFoldDB" id="A0A412AXU2"/>
<protein>
    <submittedName>
        <fullName evidence="1">Uncharacterized protein</fullName>
    </submittedName>
</protein>
<dbReference type="EMBL" id="QRTC01000022">
    <property type="protein sequence ID" value="RGQ40941.1"/>
    <property type="molecule type" value="Genomic_DNA"/>
</dbReference>
<evidence type="ECO:0000313" key="1">
    <source>
        <dbReference type="EMBL" id="RGQ40941.1"/>
    </source>
</evidence>
<sequence length="64" mass="7671">MPDLLDQLQLLVGCEYLSDMRVIPYINEQAKRKLMSMRPEDFPSSQWKEAVSYLFDFSYENFKD</sequence>
<accession>A0A412AXU2</accession>
<evidence type="ECO:0000313" key="2">
    <source>
        <dbReference type="Proteomes" id="UP000284751"/>
    </source>
</evidence>
<organism evidence="1 2">
    <name type="scientific">[Clostridium] leptum</name>
    <dbReference type="NCBI Taxonomy" id="1535"/>
    <lineage>
        <taxon>Bacteria</taxon>
        <taxon>Bacillati</taxon>
        <taxon>Bacillota</taxon>
        <taxon>Clostridia</taxon>
        <taxon>Eubacteriales</taxon>
        <taxon>Oscillospiraceae</taxon>
        <taxon>Oscillospiraceae incertae sedis</taxon>
    </lineage>
</organism>
<name>A0A412AXU2_9FIRM</name>